<keyword evidence="3" id="KW-1185">Reference proteome</keyword>
<feature type="compositionally biased region" description="Polar residues" evidence="1">
    <location>
        <begin position="1"/>
        <end position="31"/>
    </location>
</feature>
<evidence type="ECO:0000313" key="2">
    <source>
        <dbReference type="EMBL" id="KAK3312242.1"/>
    </source>
</evidence>
<evidence type="ECO:0000256" key="1">
    <source>
        <dbReference type="SAM" id="MobiDB-lite"/>
    </source>
</evidence>
<dbReference type="AlphaFoldDB" id="A0AAE0LYC3"/>
<feature type="region of interest" description="Disordered" evidence="1">
    <location>
        <begin position="76"/>
        <end position="133"/>
    </location>
</feature>
<name>A0AAE0LYC3_9PEZI</name>
<evidence type="ECO:0000313" key="3">
    <source>
        <dbReference type="Proteomes" id="UP001283341"/>
    </source>
</evidence>
<feature type="region of interest" description="Disordered" evidence="1">
    <location>
        <begin position="1"/>
        <end position="45"/>
    </location>
</feature>
<reference evidence="2" key="2">
    <citation type="submission" date="2023-06" db="EMBL/GenBank/DDBJ databases">
        <authorList>
            <consortium name="Lawrence Berkeley National Laboratory"/>
            <person name="Haridas S."/>
            <person name="Hensen N."/>
            <person name="Bonometti L."/>
            <person name="Westerberg I."/>
            <person name="Brannstrom I.O."/>
            <person name="Guillou S."/>
            <person name="Cros-Aarteil S."/>
            <person name="Calhoun S."/>
            <person name="Kuo A."/>
            <person name="Mondo S."/>
            <person name="Pangilinan J."/>
            <person name="Riley R."/>
            <person name="Labutti K."/>
            <person name="Andreopoulos B."/>
            <person name="Lipzen A."/>
            <person name="Chen C."/>
            <person name="Yanf M."/>
            <person name="Daum C."/>
            <person name="Ng V."/>
            <person name="Clum A."/>
            <person name="Steindorff A."/>
            <person name="Ohm R."/>
            <person name="Martin F."/>
            <person name="Silar P."/>
            <person name="Natvig D."/>
            <person name="Lalanne C."/>
            <person name="Gautier V."/>
            <person name="Ament-Velasquez S.L."/>
            <person name="Kruys A."/>
            <person name="Hutchinson M.I."/>
            <person name="Powell A.J."/>
            <person name="Barry K."/>
            <person name="Miller A.N."/>
            <person name="Grigoriev I.V."/>
            <person name="Debuchy R."/>
            <person name="Gladieux P."/>
            <person name="Thoren M.H."/>
            <person name="Johannesson H."/>
        </authorList>
    </citation>
    <scope>NUCLEOTIDE SEQUENCE</scope>
    <source>
        <strain evidence="2">CBS 118394</strain>
    </source>
</reference>
<organism evidence="2 3">
    <name type="scientific">Apodospora peruviana</name>
    <dbReference type="NCBI Taxonomy" id="516989"/>
    <lineage>
        <taxon>Eukaryota</taxon>
        <taxon>Fungi</taxon>
        <taxon>Dikarya</taxon>
        <taxon>Ascomycota</taxon>
        <taxon>Pezizomycotina</taxon>
        <taxon>Sordariomycetes</taxon>
        <taxon>Sordariomycetidae</taxon>
        <taxon>Sordariales</taxon>
        <taxon>Lasiosphaeriaceae</taxon>
        <taxon>Apodospora</taxon>
    </lineage>
</organism>
<reference evidence="2" key="1">
    <citation type="journal article" date="2023" name="Mol. Phylogenet. Evol.">
        <title>Genome-scale phylogeny and comparative genomics of the fungal order Sordariales.</title>
        <authorList>
            <person name="Hensen N."/>
            <person name="Bonometti L."/>
            <person name="Westerberg I."/>
            <person name="Brannstrom I.O."/>
            <person name="Guillou S."/>
            <person name="Cros-Aarteil S."/>
            <person name="Calhoun S."/>
            <person name="Haridas S."/>
            <person name="Kuo A."/>
            <person name="Mondo S."/>
            <person name="Pangilinan J."/>
            <person name="Riley R."/>
            <person name="LaButti K."/>
            <person name="Andreopoulos B."/>
            <person name="Lipzen A."/>
            <person name="Chen C."/>
            <person name="Yan M."/>
            <person name="Daum C."/>
            <person name="Ng V."/>
            <person name="Clum A."/>
            <person name="Steindorff A."/>
            <person name="Ohm R.A."/>
            <person name="Martin F."/>
            <person name="Silar P."/>
            <person name="Natvig D.O."/>
            <person name="Lalanne C."/>
            <person name="Gautier V."/>
            <person name="Ament-Velasquez S.L."/>
            <person name="Kruys A."/>
            <person name="Hutchinson M.I."/>
            <person name="Powell A.J."/>
            <person name="Barry K."/>
            <person name="Miller A.N."/>
            <person name="Grigoriev I.V."/>
            <person name="Debuchy R."/>
            <person name="Gladieux P."/>
            <person name="Hiltunen Thoren M."/>
            <person name="Johannesson H."/>
        </authorList>
    </citation>
    <scope>NUCLEOTIDE SEQUENCE</scope>
    <source>
        <strain evidence="2">CBS 118394</strain>
    </source>
</reference>
<feature type="compositionally biased region" description="Basic and acidic residues" evidence="1">
    <location>
        <begin position="116"/>
        <end position="125"/>
    </location>
</feature>
<gene>
    <name evidence="2" type="ORF">B0H66DRAFT_608524</name>
</gene>
<sequence length="290" mass="32648">MADATVGSNVTTRSSQQVAKTETPGSSSPHSSPIMAKPVLSIPPQDKFRVKSAWDYKGSTPDEEPVDEWITWRKGQASSWADMPTTLRQVPDREYCEGPGPSSVDDGDADAPKTSQEIKKDVERDSCDDDSDMDDIPNVFPRVQKDDKDLPVVELARGWRQMQRNAGGKHAVDERGMLTFWTGAKSKSGVHKYMKENPKRYEFMKEPCMIEPAMKITVEAPGNALPLRKDGTLDMRYKMASITRDEMYSLVVMPHPDHPGYSRKALISSRNIIEFVSGNELERFNYEELE</sequence>
<proteinExistence type="predicted"/>
<dbReference type="Proteomes" id="UP001283341">
    <property type="component" value="Unassembled WGS sequence"/>
</dbReference>
<comment type="caution">
    <text evidence="2">The sequence shown here is derived from an EMBL/GenBank/DDBJ whole genome shotgun (WGS) entry which is preliminary data.</text>
</comment>
<protein>
    <submittedName>
        <fullName evidence="2">Uncharacterized protein</fullName>
    </submittedName>
</protein>
<dbReference type="EMBL" id="JAUEDM010000009">
    <property type="protein sequence ID" value="KAK3312242.1"/>
    <property type="molecule type" value="Genomic_DNA"/>
</dbReference>
<accession>A0AAE0LYC3</accession>